<dbReference type="GO" id="GO:0003824">
    <property type="term" value="F:catalytic activity"/>
    <property type="evidence" value="ECO:0007669"/>
    <property type="project" value="UniProtKB-ARBA"/>
</dbReference>
<dbReference type="EMBL" id="LT629746">
    <property type="protein sequence ID" value="SDT53218.1"/>
    <property type="molecule type" value="Genomic_DNA"/>
</dbReference>
<dbReference type="InterPro" id="IPR022770">
    <property type="entry name" value="IucA/IucC-like_C"/>
</dbReference>
<gene>
    <name evidence="2" type="ORF">SAMN04490191_4997</name>
</gene>
<evidence type="ECO:0000313" key="2">
    <source>
        <dbReference type="EMBL" id="SDT53218.1"/>
    </source>
</evidence>
<proteinExistence type="predicted"/>
<reference evidence="3" key="1">
    <citation type="submission" date="2016-10" db="EMBL/GenBank/DDBJ databases">
        <authorList>
            <person name="Varghese N."/>
            <person name="Submissions S."/>
        </authorList>
    </citation>
    <scope>NUCLEOTIDE SEQUENCE [LARGE SCALE GENOMIC DNA]</scope>
    <source>
        <strain evidence="3">BS3782</strain>
    </source>
</reference>
<sequence>MIRHEPGDQPSTALSQLADPAVLQPLLTRFALQYPGVNRAAVVSQWSMNYLGILLPATLACVLTRHGAVDFWGEEAVLLHAQGQPEALGLPARLPTLTHEQRAAYWSRLIHEHLAPLFTTLAAAGGLAPKILWGNLVAFWDGAFARMDADLSRDGFAEAHQWLEQVTVNDGRLKLRGLQRMVESPAPQVCPRLALRRHCCLHYQLHKPVEGEPPVLCESCPKLHRLPVEEQVSYLHYIYQDG</sequence>
<accession>A0A1H2B4V4</accession>
<dbReference type="Pfam" id="PF06276">
    <property type="entry name" value="FhuF"/>
    <property type="match status" value="1"/>
</dbReference>
<dbReference type="Proteomes" id="UP000182814">
    <property type="component" value="Chromosome I"/>
</dbReference>
<dbReference type="InterPro" id="IPR008090">
    <property type="entry name" value="Fe_iron_reduct"/>
</dbReference>
<evidence type="ECO:0000313" key="3">
    <source>
        <dbReference type="Proteomes" id="UP000182814"/>
    </source>
</evidence>
<keyword evidence="3" id="KW-1185">Reference proteome</keyword>
<dbReference type="AlphaFoldDB" id="A0A1H2B4V4"/>
<dbReference type="NCBIfam" id="TIGR03951">
    <property type="entry name" value="Fe_III_red_FhuF"/>
    <property type="match status" value="1"/>
</dbReference>
<feature type="domain" description="Aerobactin siderophore biosynthesis IucA/IucC-like C-terminal" evidence="1">
    <location>
        <begin position="44"/>
        <end position="165"/>
    </location>
</feature>
<name>A0A1H2B4V4_9PSED</name>
<evidence type="ECO:0000259" key="1">
    <source>
        <dbReference type="Pfam" id="PF06276"/>
    </source>
</evidence>
<protein>
    <submittedName>
        <fullName evidence="2">Ferric iron reductase protein FhuF</fullName>
    </submittedName>
</protein>
<organism evidence="2 3">
    <name type="scientific">Pseudomonas lini</name>
    <dbReference type="NCBI Taxonomy" id="163011"/>
    <lineage>
        <taxon>Bacteria</taxon>
        <taxon>Pseudomonadati</taxon>
        <taxon>Pseudomonadota</taxon>
        <taxon>Gammaproteobacteria</taxon>
        <taxon>Pseudomonadales</taxon>
        <taxon>Pseudomonadaceae</taxon>
        <taxon>Pseudomonas</taxon>
    </lineage>
</organism>